<accession>A0A844GIP8</accession>
<protein>
    <submittedName>
        <fullName evidence="1">Uncharacterized protein</fullName>
    </submittedName>
</protein>
<comment type="caution">
    <text evidence="1">The sequence shown here is derived from an EMBL/GenBank/DDBJ whole genome shotgun (WGS) entry which is preliminary data.</text>
</comment>
<dbReference type="EMBL" id="WMBC01000001">
    <property type="protein sequence ID" value="MTD59944.1"/>
    <property type="molecule type" value="Genomic_DNA"/>
</dbReference>
<reference evidence="1 2" key="1">
    <citation type="submission" date="2019-11" db="EMBL/GenBank/DDBJ databases">
        <title>Draft genome sequence of Blautia luti DSM 14534T, isolated from human stool.</title>
        <authorList>
            <person name="Ortiz R."/>
            <person name="Melis-Arcos F."/>
            <person name="Covarrubias P."/>
            <person name="Cardenas J.P."/>
            <person name="Perez-Donoso J."/>
            <person name="Almonacid D."/>
        </authorList>
    </citation>
    <scope>NUCLEOTIDE SEQUENCE [LARGE SCALE GENOMIC DNA]</scope>
    <source>
        <strain evidence="1 2">DSM 14534</strain>
    </source>
</reference>
<sequence length="91" mass="11014">MFRLWGKIWKDNHLLKDTVICDDSEDTRTHKIFHGLESICYEMDLGNPIWLDSTVKHFKKHGKARFYQDNFIEQIDFDYLELEVIEEDGEY</sequence>
<evidence type="ECO:0000313" key="2">
    <source>
        <dbReference type="Proteomes" id="UP000437824"/>
    </source>
</evidence>
<dbReference type="RefSeq" id="WP_118509207.1">
    <property type="nucleotide sequence ID" value="NZ_WMBC01000001.1"/>
</dbReference>
<proteinExistence type="predicted"/>
<evidence type="ECO:0000313" key="1">
    <source>
        <dbReference type="EMBL" id="MTD59944.1"/>
    </source>
</evidence>
<organism evidence="1 2">
    <name type="scientific">Blautia luti DSM 14534 = JCM 17040</name>
    <dbReference type="NCBI Taxonomy" id="649762"/>
    <lineage>
        <taxon>Bacteria</taxon>
        <taxon>Bacillati</taxon>
        <taxon>Bacillota</taxon>
        <taxon>Clostridia</taxon>
        <taxon>Lachnospirales</taxon>
        <taxon>Lachnospiraceae</taxon>
        <taxon>Blautia</taxon>
    </lineage>
</organism>
<dbReference type="Proteomes" id="UP000437824">
    <property type="component" value="Unassembled WGS sequence"/>
</dbReference>
<name>A0A844GIP8_9FIRM</name>
<dbReference type="AlphaFoldDB" id="A0A844GIP8"/>
<gene>
    <name evidence="1" type="ORF">GKZ57_01345</name>
</gene>